<dbReference type="InterPro" id="IPR020103">
    <property type="entry name" value="PsdUridine_synth_cat_dom_sf"/>
</dbReference>
<dbReference type="GO" id="GO:0001522">
    <property type="term" value="P:pseudouridine synthesis"/>
    <property type="evidence" value="ECO:0007669"/>
    <property type="project" value="InterPro"/>
</dbReference>
<dbReference type="Pfam" id="PF26524">
    <property type="entry name" value="ARM_7"/>
    <property type="match status" value="1"/>
</dbReference>
<organism evidence="6 7">
    <name type="scientific">Acorus calamus</name>
    <name type="common">Sweet flag</name>
    <dbReference type="NCBI Taxonomy" id="4465"/>
    <lineage>
        <taxon>Eukaryota</taxon>
        <taxon>Viridiplantae</taxon>
        <taxon>Streptophyta</taxon>
        <taxon>Embryophyta</taxon>
        <taxon>Tracheophyta</taxon>
        <taxon>Spermatophyta</taxon>
        <taxon>Magnoliopsida</taxon>
        <taxon>Liliopsida</taxon>
        <taxon>Acoraceae</taxon>
        <taxon>Acorus</taxon>
    </lineage>
</organism>
<gene>
    <name evidence="6" type="ORF">QJS10_CPA09g01812</name>
</gene>
<reference evidence="6" key="2">
    <citation type="submission" date="2023-06" db="EMBL/GenBank/DDBJ databases">
        <authorList>
            <person name="Ma L."/>
            <person name="Liu K.-W."/>
            <person name="Li Z."/>
            <person name="Hsiao Y.-Y."/>
            <person name="Qi Y."/>
            <person name="Fu T."/>
            <person name="Tang G."/>
            <person name="Zhang D."/>
            <person name="Sun W.-H."/>
            <person name="Liu D.-K."/>
            <person name="Li Y."/>
            <person name="Chen G.-Z."/>
            <person name="Liu X.-D."/>
            <person name="Liao X.-Y."/>
            <person name="Jiang Y.-T."/>
            <person name="Yu X."/>
            <person name="Hao Y."/>
            <person name="Huang J."/>
            <person name="Zhao X.-W."/>
            <person name="Ke S."/>
            <person name="Chen Y.-Y."/>
            <person name="Wu W.-L."/>
            <person name="Hsu J.-L."/>
            <person name="Lin Y.-F."/>
            <person name="Huang M.-D."/>
            <person name="Li C.-Y."/>
            <person name="Huang L."/>
            <person name="Wang Z.-W."/>
            <person name="Zhao X."/>
            <person name="Zhong W.-Y."/>
            <person name="Peng D.-H."/>
            <person name="Ahmad S."/>
            <person name="Lan S."/>
            <person name="Zhang J.-S."/>
            <person name="Tsai W.-C."/>
            <person name="Van De Peer Y."/>
            <person name="Liu Z.-J."/>
        </authorList>
    </citation>
    <scope>NUCLEOTIDE SEQUENCE</scope>
    <source>
        <strain evidence="6">CP</strain>
        <tissue evidence="6">Leaves</tissue>
    </source>
</reference>
<accession>A0AAV9E208</accession>
<keyword evidence="3" id="KW-0694">RNA-binding</keyword>
<reference evidence="6" key="1">
    <citation type="journal article" date="2023" name="Nat. Commun.">
        <title>Diploid and tetraploid genomes of Acorus and the evolution of monocots.</title>
        <authorList>
            <person name="Ma L."/>
            <person name="Liu K.W."/>
            <person name="Li Z."/>
            <person name="Hsiao Y.Y."/>
            <person name="Qi Y."/>
            <person name="Fu T."/>
            <person name="Tang G.D."/>
            <person name="Zhang D."/>
            <person name="Sun W.H."/>
            <person name="Liu D.K."/>
            <person name="Li Y."/>
            <person name="Chen G.Z."/>
            <person name="Liu X.D."/>
            <person name="Liao X.Y."/>
            <person name="Jiang Y.T."/>
            <person name="Yu X."/>
            <person name="Hao Y."/>
            <person name="Huang J."/>
            <person name="Zhao X.W."/>
            <person name="Ke S."/>
            <person name="Chen Y.Y."/>
            <person name="Wu W.L."/>
            <person name="Hsu J.L."/>
            <person name="Lin Y.F."/>
            <person name="Huang M.D."/>
            <person name="Li C.Y."/>
            <person name="Huang L."/>
            <person name="Wang Z.W."/>
            <person name="Zhao X."/>
            <person name="Zhong W.Y."/>
            <person name="Peng D.H."/>
            <person name="Ahmad S."/>
            <person name="Lan S."/>
            <person name="Zhang J.S."/>
            <person name="Tsai W.C."/>
            <person name="Van de Peer Y."/>
            <person name="Liu Z.J."/>
        </authorList>
    </citation>
    <scope>NUCLEOTIDE SEQUENCE</scope>
    <source>
        <strain evidence="6">CP</strain>
    </source>
</reference>
<evidence type="ECO:0000256" key="2">
    <source>
        <dbReference type="ARBA" id="ARBA00023235"/>
    </source>
</evidence>
<dbReference type="InterPro" id="IPR018496">
    <property type="entry name" value="PsdUridine_synth_RsuA/RluB_CS"/>
</dbReference>
<dbReference type="Gene3D" id="3.30.70.580">
    <property type="entry name" value="Pseudouridine synthase I, catalytic domain, N-terminal subdomain"/>
    <property type="match status" value="1"/>
</dbReference>
<keyword evidence="7" id="KW-1185">Reference proteome</keyword>
<dbReference type="FunFam" id="3.10.290.10:FF:000003">
    <property type="entry name" value="Pseudouridine synthase"/>
    <property type="match status" value="1"/>
</dbReference>
<evidence type="ECO:0000313" key="6">
    <source>
        <dbReference type="EMBL" id="KAK1307595.1"/>
    </source>
</evidence>
<dbReference type="CDD" id="cd00165">
    <property type="entry name" value="S4"/>
    <property type="match status" value="1"/>
</dbReference>
<dbReference type="PROSITE" id="PS01149">
    <property type="entry name" value="PSI_RSU"/>
    <property type="match status" value="1"/>
</dbReference>
<dbReference type="EMBL" id="JAUJYO010000009">
    <property type="protein sequence ID" value="KAK1307595.1"/>
    <property type="molecule type" value="Genomic_DNA"/>
</dbReference>
<dbReference type="GO" id="GO:0006364">
    <property type="term" value="P:rRNA processing"/>
    <property type="evidence" value="ECO:0007669"/>
    <property type="project" value="UniProtKB-ARBA"/>
</dbReference>
<dbReference type="PROSITE" id="PS50889">
    <property type="entry name" value="S4"/>
    <property type="match status" value="1"/>
</dbReference>
<comment type="similarity">
    <text evidence="1">Belongs to the pseudouridine synthase RsuA family.</text>
</comment>
<dbReference type="Pfam" id="PF00849">
    <property type="entry name" value="PseudoU_synth_2"/>
    <property type="match status" value="1"/>
</dbReference>
<dbReference type="FunFam" id="3.30.70.580:FF:000013">
    <property type="entry name" value="Ribosomal large subunit pseudouridine synthase B"/>
    <property type="match status" value="1"/>
</dbReference>
<evidence type="ECO:0000256" key="3">
    <source>
        <dbReference type="PROSITE-ProRule" id="PRU00182"/>
    </source>
</evidence>
<name>A0AAV9E208_ACOCL</name>
<dbReference type="Gene3D" id="1.25.40.10">
    <property type="entry name" value="Tetratricopeptide repeat domain"/>
    <property type="match status" value="1"/>
</dbReference>
<dbReference type="InterPro" id="IPR006145">
    <property type="entry name" value="PsdUridine_synth_RsuA/RluA"/>
</dbReference>
<dbReference type="InterPro" id="IPR011990">
    <property type="entry name" value="TPR-like_helical_dom_sf"/>
</dbReference>
<evidence type="ECO:0000256" key="4">
    <source>
        <dbReference type="SAM" id="MobiDB-lite"/>
    </source>
</evidence>
<dbReference type="InterPro" id="IPR020094">
    <property type="entry name" value="TruA/RsuA/RluB/E/F_N"/>
</dbReference>
<feature type="compositionally biased region" description="Acidic residues" evidence="4">
    <location>
        <begin position="523"/>
        <end position="532"/>
    </location>
</feature>
<dbReference type="GO" id="GO:0003723">
    <property type="term" value="F:RNA binding"/>
    <property type="evidence" value="ECO:0007669"/>
    <property type="project" value="UniProtKB-KW"/>
</dbReference>
<feature type="compositionally biased region" description="Basic and acidic residues" evidence="4">
    <location>
        <begin position="671"/>
        <end position="680"/>
    </location>
</feature>
<dbReference type="Gene3D" id="3.30.70.1560">
    <property type="entry name" value="Alpha-L RNA-binding motif"/>
    <property type="match status" value="1"/>
</dbReference>
<dbReference type="SUPFAM" id="SSF55120">
    <property type="entry name" value="Pseudouridine synthase"/>
    <property type="match status" value="1"/>
</dbReference>
<sequence>MAHPNDPEFIELGIFECMAGLIWKGLNDQQWLTHDQNVYIPYYAAHIIGSYTMNMEEFAVRAVQANVIHPLVEILRGRMTWVEHMVAIRALYHLASYDSIFPFVASHEEVLEISIQLASSSLEIVYTLFYKYVDARLSYHRDLLTGGMAGIEMEANKAEEWASQLQCWSLQLINCYALKPEFLPVICTPEFLTELPGMSGGLVHGNSFAGVGLLRTICHHKVGRGAVANFPGIVEALCNISRSSDEWQYTAIEILLLLLQDFRICHKVINTAVPALVDLAEISTLGNHENLGDTIINVLQKCVQRRRRPFPTIHTKELVEEVRNSRQRMESEKNMLNEDLHANQAAAFFIMLEGNSLLTSGNSADAAARYSEALALCPMRLREERAILYSNRAQCYILLRQPMEAISDATRALCLHNPLNRDAKSLCRRSQAYDMLGLAKECLLDAILFVNECYQTNHPYSPLRPHKVLEHAEKLVKKQMDATWLFREAATKHGGMICQGEAIDTCGEYADHSEWETASGGDDGNDGIEEPAEGGGGWKDDKERERYPIFKIMKDKFDDILRWRCGPRIEKRTFKRLPFIIRASAPSPPPIDFNISFGVGTKDETLKSDKTLKKDPSRPLPTQLFIPWIVRGEDGKLTLQSTPPARILHALAESKTSSDASAKKKKKKEPKKKEASEPPKHSKAARRFYNENFREPQRLSKVLASAGVASRRSSEELIFEGKVTVNGSVCKSPQTRVDLLKDTIYVNGNRLSKKLPPKLYFALNKPKGYICSSGDEPKSVMSLFDDYWKSWNRINPGLPKPRLFTVGRLDVATTGLIIVTNDGDFAQRLAHPSSKLSREYIATIEGSVNRRHLIAISEGTLVEGIHCTPDSVELLPSQPDMTRNRLRIVVHEGRNHEVRELVKHAGLQYI</sequence>
<dbReference type="InterPro" id="IPR036986">
    <property type="entry name" value="S4_RNA-bd_sf"/>
</dbReference>
<dbReference type="InterPro" id="IPR058868">
    <property type="entry name" value="ARM_7"/>
</dbReference>
<dbReference type="SMART" id="SM00363">
    <property type="entry name" value="S4"/>
    <property type="match status" value="1"/>
</dbReference>
<feature type="domain" description="RNA-binding S4" evidence="5">
    <location>
        <begin position="697"/>
        <end position="756"/>
    </location>
</feature>
<evidence type="ECO:0000313" key="7">
    <source>
        <dbReference type="Proteomes" id="UP001180020"/>
    </source>
</evidence>
<keyword evidence="2" id="KW-0413">Isomerase</keyword>
<evidence type="ECO:0000256" key="1">
    <source>
        <dbReference type="ARBA" id="ARBA00008348"/>
    </source>
</evidence>
<dbReference type="PANTHER" id="PTHR46578">
    <property type="entry name" value="ARM-REPEAT/TETRATRICOPEPTIDE REPEAT (TPR)-LIKE PROTEIN"/>
    <property type="match status" value="1"/>
</dbReference>
<dbReference type="InterPro" id="IPR002942">
    <property type="entry name" value="S4_RNA-bd"/>
</dbReference>
<dbReference type="SUPFAM" id="SSF55174">
    <property type="entry name" value="Alpha-L RNA-binding motif"/>
    <property type="match status" value="1"/>
</dbReference>
<dbReference type="InterPro" id="IPR042092">
    <property type="entry name" value="PsdUridine_s_RsuA/RluB/E/F_cat"/>
</dbReference>
<dbReference type="Pfam" id="PF01479">
    <property type="entry name" value="S4"/>
    <property type="match status" value="1"/>
</dbReference>
<dbReference type="AlphaFoldDB" id="A0AAV9E208"/>
<feature type="region of interest" description="Disordered" evidence="4">
    <location>
        <begin position="515"/>
        <end position="541"/>
    </location>
</feature>
<feature type="region of interest" description="Disordered" evidence="4">
    <location>
        <begin position="651"/>
        <end position="686"/>
    </location>
</feature>
<dbReference type="SUPFAM" id="SSF48371">
    <property type="entry name" value="ARM repeat"/>
    <property type="match status" value="1"/>
</dbReference>
<dbReference type="SUPFAM" id="SSF48452">
    <property type="entry name" value="TPR-like"/>
    <property type="match status" value="1"/>
</dbReference>
<dbReference type="InterPro" id="IPR016024">
    <property type="entry name" value="ARM-type_fold"/>
</dbReference>
<evidence type="ECO:0000259" key="5">
    <source>
        <dbReference type="SMART" id="SM00363"/>
    </source>
</evidence>
<dbReference type="Gene3D" id="3.10.290.10">
    <property type="entry name" value="RNA-binding S4 domain"/>
    <property type="match status" value="1"/>
</dbReference>
<comment type="caution">
    <text evidence="6">The sequence shown here is derived from an EMBL/GenBank/DDBJ whole genome shotgun (WGS) entry which is preliminary data.</text>
</comment>
<protein>
    <recommendedName>
        <fullName evidence="5">RNA-binding S4 domain-containing protein</fullName>
    </recommendedName>
</protein>
<dbReference type="GO" id="GO:0009982">
    <property type="term" value="F:pseudouridine synthase activity"/>
    <property type="evidence" value="ECO:0007669"/>
    <property type="project" value="InterPro"/>
</dbReference>
<dbReference type="PANTHER" id="PTHR46578:SF2">
    <property type="entry name" value="ARM-REPEAT_TETRATRICOPEPTIDE REPEAT (TPR)-LIKE PROTEIN"/>
    <property type="match status" value="1"/>
</dbReference>
<dbReference type="Proteomes" id="UP001180020">
    <property type="component" value="Unassembled WGS sequence"/>
</dbReference>
<proteinExistence type="inferred from homology"/>